<evidence type="ECO:0000313" key="4">
    <source>
        <dbReference type="Proteomes" id="UP000823399"/>
    </source>
</evidence>
<dbReference type="OrthoDB" id="2678913at2759"/>
<organism evidence="3 4">
    <name type="scientific">Suillus discolor</name>
    <dbReference type="NCBI Taxonomy" id="1912936"/>
    <lineage>
        <taxon>Eukaryota</taxon>
        <taxon>Fungi</taxon>
        <taxon>Dikarya</taxon>
        <taxon>Basidiomycota</taxon>
        <taxon>Agaricomycotina</taxon>
        <taxon>Agaricomycetes</taxon>
        <taxon>Agaricomycetidae</taxon>
        <taxon>Boletales</taxon>
        <taxon>Suillineae</taxon>
        <taxon>Suillaceae</taxon>
        <taxon>Suillus</taxon>
    </lineage>
</organism>
<dbReference type="GO" id="GO:0003677">
    <property type="term" value="F:DNA binding"/>
    <property type="evidence" value="ECO:0007669"/>
    <property type="project" value="UniProtKB-KW"/>
</dbReference>
<evidence type="ECO:0000256" key="1">
    <source>
        <dbReference type="ARBA" id="ARBA00023125"/>
    </source>
</evidence>
<proteinExistence type="predicted"/>
<name>A0A9P7FEN7_9AGAM</name>
<dbReference type="GeneID" id="64703304"/>
<sequence length="265" mass="29420">MQPNLYPPLNYGYCRTGNTPFPQLSSSIEHSSSKEQQNNKRSLEQKKKGTSVQRSEMNDSQSRSQFGAPLAQSQPVQIATPSIYKQSLTPRPSVLHPHCLARDRLRLWVPAGESTRQLASTLEKSQNHEVSDEQLDRILDVIGSVWAQSTKETYGAGLLVFHVYCDINHVEEDKCCPVNPNLLLEFLSSCAGSYSGSAIANFVAGIKAWHLLHGRAWMIQPGELKTLLKGTSVLAPPSSKCPKRQPFNSQLHHMHPQPDGLKQTA</sequence>
<keyword evidence="4" id="KW-1185">Reference proteome</keyword>
<feature type="compositionally biased region" description="Polar residues" evidence="2">
    <location>
        <begin position="50"/>
        <end position="74"/>
    </location>
</feature>
<evidence type="ECO:0000256" key="2">
    <source>
        <dbReference type="SAM" id="MobiDB-lite"/>
    </source>
</evidence>
<evidence type="ECO:0000313" key="3">
    <source>
        <dbReference type="EMBL" id="KAG2116061.1"/>
    </source>
</evidence>
<feature type="region of interest" description="Disordered" evidence="2">
    <location>
        <begin position="236"/>
        <end position="265"/>
    </location>
</feature>
<protein>
    <submittedName>
        <fullName evidence="3">Uncharacterized protein</fullName>
    </submittedName>
</protein>
<dbReference type="RefSeq" id="XP_041297440.1">
    <property type="nucleotide sequence ID" value="XM_041441045.1"/>
</dbReference>
<dbReference type="Proteomes" id="UP000823399">
    <property type="component" value="Unassembled WGS sequence"/>
</dbReference>
<dbReference type="SUPFAM" id="SSF47823">
    <property type="entry name" value="lambda integrase-like, N-terminal domain"/>
    <property type="match status" value="1"/>
</dbReference>
<keyword evidence="1" id="KW-0238">DNA-binding</keyword>
<dbReference type="Gene3D" id="1.10.150.130">
    <property type="match status" value="1"/>
</dbReference>
<feature type="compositionally biased region" description="Basic and acidic residues" evidence="2">
    <location>
        <begin position="31"/>
        <end position="47"/>
    </location>
</feature>
<dbReference type="InterPro" id="IPR010998">
    <property type="entry name" value="Integrase_recombinase_N"/>
</dbReference>
<dbReference type="EMBL" id="JABBWM010000007">
    <property type="protein sequence ID" value="KAG2116061.1"/>
    <property type="molecule type" value="Genomic_DNA"/>
</dbReference>
<dbReference type="AlphaFoldDB" id="A0A9P7FEN7"/>
<reference evidence="3" key="1">
    <citation type="journal article" date="2020" name="New Phytol.">
        <title>Comparative genomics reveals dynamic genome evolution in host specialist ectomycorrhizal fungi.</title>
        <authorList>
            <person name="Lofgren L.A."/>
            <person name="Nguyen N.H."/>
            <person name="Vilgalys R."/>
            <person name="Ruytinx J."/>
            <person name="Liao H.L."/>
            <person name="Branco S."/>
            <person name="Kuo A."/>
            <person name="LaButti K."/>
            <person name="Lipzen A."/>
            <person name="Andreopoulos W."/>
            <person name="Pangilinan J."/>
            <person name="Riley R."/>
            <person name="Hundley H."/>
            <person name="Na H."/>
            <person name="Barry K."/>
            <person name="Grigoriev I.V."/>
            <person name="Stajich J.E."/>
            <person name="Kennedy P.G."/>
        </authorList>
    </citation>
    <scope>NUCLEOTIDE SEQUENCE</scope>
    <source>
        <strain evidence="3">FC423</strain>
    </source>
</reference>
<feature type="region of interest" description="Disordered" evidence="2">
    <location>
        <begin position="22"/>
        <end position="74"/>
    </location>
</feature>
<accession>A0A9P7FEN7</accession>
<gene>
    <name evidence="3" type="ORF">F5147DRAFT_769451</name>
</gene>
<comment type="caution">
    <text evidence="3">The sequence shown here is derived from an EMBL/GenBank/DDBJ whole genome shotgun (WGS) entry which is preliminary data.</text>
</comment>